<dbReference type="InterPro" id="IPR016039">
    <property type="entry name" value="Thiolase-like"/>
</dbReference>
<dbReference type="Proteomes" id="UP000291591">
    <property type="component" value="Unassembled WGS sequence"/>
</dbReference>
<comment type="caution">
    <text evidence="2">The sequence shown here is derived from an EMBL/GenBank/DDBJ whole genome shotgun (WGS) entry which is preliminary data.</text>
</comment>
<dbReference type="Pfam" id="PF22691">
    <property type="entry name" value="Thiolase_C_1"/>
    <property type="match status" value="1"/>
</dbReference>
<evidence type="ECO:0000313" key="3">
    <source>
        <dbReference type="Proteomes" id="UP000291591"/>
    </source>
</evidence>
<evidence type="ECO:0000259" key="1">
    <source>
        <dbReference type="Pfam" id="PF22691"/>
    </source>
</evidence>
<dbReference type="SUPFAM" id="SSF53901">
    <property type="entry name" value="Thiolase-like"/>
    <property type="match status" value="2"/>
</dbReference>
<dbReference type="RefSeq" id="WP_207223593.1">
    <property type="nucleotide sequence ID" value="NZ_SHKL01000001.1"/>
</dbReference>
<reference evidence="2 3" key="1">
    <citation type="submission" date="2019-02" db="EMBL/GenBank/DDBJ databases">
        <title>Sequencing the genomes of 1000 actinobacteria strains.</title>
        <authorList>
            <person name="Klenk H.-P."/>
        </authorList>
    </citation>
    <scope>NUCLEOTIDE SEQUENCE [LARGE SCALE GENOMIC DNA]</scope>
    <source>
        <strain evidence="2 3">DSM 45779</strain>
    </source>
</reference>
<dbReference type="EMBL" id="SHKL01000001">
    <property type="protein sequence ID" value="RZT87135.1"/>
    <property type="molecule type" value="Genomic_DNA"/>
</dbReference>
<dbReference type="AlphaFoldDB" id="A0A4Q7UZB6"/>
<keyword evidence="2" id="KW-0808">Transferase</keyword>
<dbReference type="Gene3D" id="3.40.47.10">
    <property type="match status" value="1"/>
</dbReference>
<evidence type="ECO:0000313" key="2">
    <source>
        <dbReference type="EMBL" id="RZT87135.1"/>
    </source>
</evidence>
<gene>
    <name evidence="2" type="ORF">EV383_4043</name>
</gene>
<dbReference type="InterPro" id="IPR055140">
    <property type="entry name" value="Thiolase_C_2"/>
</dbReference>
<dbReference type="PANTHER" id="PTHR42870:SF1">
    <property type="entry name" value="NON-SPECIFIC LIPID-TRANSFER PROTEIN-LIKE 2"/>
    <property type="match status" value="1"/>
</dbReference>
<feature type="domain" description="Thiolase C-terminal" evidence="1">
    <location>
        <begin position="251"/>
        <end position="376"/>
    </location>
</feature>
<organism evidence="2 3">
    <name type="scientific">Pseudonocardia sediminis</name>
    <dbReference type="NCBI Taxonomy" id="1397368"/>
    <lineage>
        <taxon>Bacteria</taxon>
        <taxon>Bacillati</taxon>
        <taxon>Actinomycetota</taxon>
        <taxon>Actinomycetes</taxon>
        <taxon>Pseudonocardiales</taxon>
        <taxon>Pseudonocardiaceae</taxon>
        <taxon>Pseudonocardia</taxon>
    </lineage>
</organism>
<dbReference type="GO" id="GO:0016747">
    <property type="term" value="F:acyltransferase activity, transferring groups other than amino-acyl groups"/>
    <property type="evidence" value="ECO:0007669"/>
    <property type="project" value="InterPro"/>
</dbReference>
<dbReference type="CDD" id="cd00829">
    <property type="entry name" value="SCP-x_thiolase"/>
    <property type="match status" value="1"/>
</dbReference>
<name>A0A4Q7UZB6_PSEST</name>
<dbReference type="PIRSF" id="PIRSF000429">
    <property type="entry name" value="Ac-CoA_Ac_transf"/>
    <property type="match status" value="1"/>
</dbReference>
<dbReference type="InterPro" id="IPR002155">
    <property type="entry name" value="Thiolase"/>
</dbReference>
<protein>
    <submittedName>
        <fullName evidence="2">Acetyl-CoA acetyltransferase</fullName>
    </submittedName>
</protein>
<proteinExistence type="predicted"/>
<keyword evidence="3" id="KW-1185">Reference proteome</keyword>
<dbReference type="PANTHER" id="PTHR42870">
    <property type="entry name" value="ACETYL-COA C-ACETYLTRANSFERASE"/>
    <property type="match status" value="1"/>
</dbReference>
<accession>A0A4Q7UZB6</accession>
<sequence>MTGGTLHDRAAVVGVGETSYLRGSKDSALALQLQASLTAIRDAGLEPGDIDGIIPVGITGAPAEEYIANFGLTDLRFSAVVPHGGASGIGALQAAAAAVSAGIAKHVLVPAGRNVSSGDKAGVRIHQMPQFRLVTEFEKPAGAIAPAQLYAPMARRHMELYGTTSRQFGEIAVSTREHAALHGNAVMTKPITIDDHQSSRLIADPFRLLDCSLESDGGAAFVVSSPERARDLAQPVVSLAGIAMGHPDSPSSITQRPDLTKVGIAKAAPIAWGVAGLGPGDVDVAEIYDCFTYVVLCQLEDMGFCAKGEGGPFVEGGRLRLGGALPTNTHGGLLSQGHMLGMNHIVEAVRQLRGNAGRAQVDGAQVAIATGYGDMGDGGLAVLTRGAR</sequence>